<organism evidence="2 3">
    <name type="scientific">Dyella soli</name>
    <dbReference type="NCBI Taxonomy" id="522319"/>
    <lineage>
        <taxon>Bacteria</taxon>
        <taxon>Pseudomonadati</taxon>
        <taxon>Pseudomonadota</taxon>
        <taxon>Gammaproteobacteria</taxon>
        <taxon>Lysobacterales</taxon>
        <taxon>Rhodanobacteraceae</taxon>
        <taxon>Dyella</taxon>
    </lineage>
</organism>
<gene>
    <name evidence="2" type="ORF">EZM97_01070</name>
</gene>
<accession>A0A4R0YU65</accession>
<protein>
    <submittedName>
        <fullName evidence="2">Uncharacterized protein</fullName>
    </submittedName>
</protein>
<keyword evidence="3" id="KW-1185">Reference proteome</keyword>
<reference evidence="2 3" key="1">
    <citation type="submission" date="2019-02" db="EMBL/GenBank/DDBJ databases">
        <title>Dyella amyloliquefaciens sp. nov., isolated from forest soil.</title>
        <authorList>
            <person name="Gao Z.-H."/>
            <person name="Qiu L.-H."/>
        </authorList>
    </citation>
    <scope>NUCLEOTIDE SEQUENCE [LARGE SCALE GENOMIC DNA]</scope>
    <source>
        <strain evidence="2 3">KACC 12747</strain>
    </source>
</reference>
<evidence type="ECO:0000313" key="3">
    <source>
        <dbReference type="Proteomes" id="UP000291822"/>
    </source>
</evidence>
<proteinExistence type="predicted"/>
<keyword evidence="1" id="KW-0812">Transmembrane</keyword>
<keyword evidence="1" id="KW-0472">Membrane</keyword>
<feature type="transmembrane region" description="Helical" evidence="1">
    <location>
        <begin position="59"/>
        <end position="83"/>
    </location>
</feature>
<dbReference type="EMBL" id="SJTG01000001">
    <property type="protein sequence ID" value="TCI11991.1"/>
    <property type="molecule type" value="Genomic_DNA"/>
</dbReference>
<comment type="caution">
    <text evidence="2">The sequence shown here is derived from an EMBL/GenBank/DDBJ whole genome shotgun (WGS) entry which is preliminary data.</text>
</comment>
<dbReference type="AlphaFoldDB" id="A0A4R0YU65"/>
<name>A0A4R0YU65_9GAMM</name>
<feature type="transmembrane region" description="Helical" evidence="1">
    <location>
        <begin position="35"/>
        <end position="52"/>
    </location>
</feature>
<dbReference type="RefSeq" id="WP_131151229.1">
    <property type="nucleotide sequence ID" value="NZ_SJTG01000001.1"/>
</dbReference>
<keyword evidence="1" id="KW-1133">Transmembrane helix</keyword>
<dbReference type="Proteomes" id="UP000291822">
    <property type="component" value="Unassembled WGS sequence"/>
</dbReference>
<sequence length="84" mass="8950">MAKEWNLIPRHRLLILAFALGFALLEQPWNAASQAKAITSYACVGALVVLALMPRRTRLWVAICAALAVPLVAGMAGNVLALAP</sequence>
<evidence type="ECO:0000256" key="1">
    <source>
        <dbReference type="SAM" id="Phobius"/>
    </source>
</evidence>
<evidence type="ECO:0000313" key="2">
    <source>
        <dbReference type="EMBL" id="TCI11991.1"/>
    </source>
</evidence>